<dbReference type="Gene3D" id="3.40.50.1110">
    <property type="entry name" value="SGNH hydrolase"/>
    <property type="match status" value="1"/>
</dbReference>
<dbReference type="InterPro" id="IPR001087">
    <property type="entry name" value="GDSL"/>
</dbReference>
<dbReference type="GO" id="GO:0016788">
    <property type="term" value="F:hydrolase activity, acting on ester bonds"/>
    <property type="evidence" value="ECO:0007669"/>
    <property type="project" value="InterPro"/>
</dbReference>
<protein>
    <recommendedName>
        <fullName evidence="5">GDSL esterase/lipase</fullName>
    </recommendedName>
</protein>
<dbReference type="SUPFAM" id="SSF52266">
    <property type="entry name" value="SGNH hydrolase"/>
    <property type="match status" value="1"/>
</dbReference>
<comment type="caution">
    <text evidence="3">The sequence shown here is derived from an EMBL/GenBank/DDBJ whole genome shotgun (WGS) entry which is preliminary data.</text>
</comment>
<evidence type="ECO:0000256" key="1">
    <source>
        <dbReference type="ARBA" id="ARBA00008668"/>
    </source>
</evidence>
<keyword evidence="4" id="KW-1185">Reference proteome</keyword>
<evidence type="ECO:0000313" key="4">
    <source>
        <dbReference type="Proteomes" id="UP001165190"/>
    </source>
</evidence>
<comment type="similarity">
    <text evidence="1">Belongs to the 'GDSL' lipolytic enzyme family.</text>
</comment>
<organism evidence="3 4">
    <name type="scientific">Hibiscus trionum</name>
    <name type="common">Flower of an hour</name>
    <dbReference type="NCBI Taxonomy" id="183268"/>
    <lineage>
        <taxon>Eukaryota</taxon>
        <taxon>Viridiplantae</taxon>
        <taxon>Streptophyta</taxon>
        <taxon>Embryophyta</taxon>
        <taxon>Tracheophyta</taxon>
        <taxon>Spermatophyta</taxon>
        <taxon>Magnoliopsida</taxon>
        <taxon>eudicotyledons</taxon>
        <taxon>Gunneridae</taxon>
        <taxon>Pentapetalae</taxon>
        <taxon>rosids</taxon>
        <taxon>malvids</taxon>
        <taxon>Malvales</taxon>
        <taxon>Malvaceae</taxon>
        <taxon>Malvoideae</taxon>
        <taxon>Hibiscus</taxon>
    </lineage>
</organism>
<dbReference type="PANTHER" id="PTHR22835:SF683">
    <property type="entry name" value="OS05G0506800 PROTEIN"/>
    <property type="match status" value="1"/>
</dbReference>
<dbReference type="Pfam" id="PF00657">
    <property type="entry name" value="Lipase_GDSL"/>
    <property type="match status" value="1"/>
</dbReference>
<dbReference type="AlphaFoldDB" id="A0A9W7LWY2"/>
<keyword evidence="2" id="KW-0325">Glycoprotein</keyword>
<reference evidence="3" key="1">
    <citation type="submission" date="2023-05" db="EMBL/GenBank/DDBJ databases">
        <title>Genome and transcriptome analyses reveal genes involved in the formation of fine ridges on petal epidermal cells in Hibiscus trionum.</title>
        <authorList>
            <person name="Koshimizu S."/>
            <person name="Masuda S."/>
            <person name="Ishii T."/>
            <person name="Shirasu K."/>
            <person name="Hoshino A."/>
            <person name="Arita M."/>
        </authorList>
    </citation>
    <scope>NUCLEOTIDE SEQUENCE</scope>
    <source>
        <strain evidence="3">Hamamatsu line</strain>
    </source>
</reference>
<proteinExistence type="inferred from homology"/>
<dbReference type="OrthoDB" id="1600564at2759"/>
<evidence type="ECO:0008006" key="5">
    <source>
        <dbReference type="Google" id="ProtNLM"/>
    </source>
</evidence>
<dbReference type="EMBL" id="BSYR01000017">
    <property type="protein sequence ID" value="GMI80852.1"/>
    <property type="molecule type" value="Genomic_DNA"/>
</dbReference>
<evidence type="ECO:0000256" key="2">
    <source>
        <dbReference type="ARBA" id="ARBA00023180"/>
    </source>
</evidence>
<dbReference type="PANTHER" id="PTHR22835">
    <property type="entry name" value="ZINC FINGER FYVE DOMAIN CONTAINING PROTEIN"/>
    <property type="match status" value="1"/>
</dbReference>
<evidence type="ECO:0000313" key="3">
    <source>
        <dbReference type="EMBL" id="GMI80852.1"/>
    </source>
</evidence>
<gene>
    <name evidence="3" type="ORF">HRI_001754500</name>
</gene>
<dbReference type="Proteomes" id="UP001165190">
    <property type="component" value="Unassembled WGS sequence"/>
</dbReference>
<name>A0A9W7LWY2_HIBTR</name>
<sequence length="216" mass="24244">MGEIGGNDYNHAFQHGMNIEEILDFVPLVVDILTSSIHELIKLGAVTFLVPGNFPIGCSPVLLTQFQGSDKDNYDPSTACLTWLNHFSEHHNELLRNELEKLRNHHPNTNIIYVDYYNPVMHFYRSPNQFGFRETLKACCGTGGLYNFNPSKSCGYPPLERCCDDPSSYISWDGIHYTEATNRLVADGVFEELMNTVPTSNNLCPAASTTNTLSVF</sequence>
<dbReference type="InterPro" id="IPR036514">
    <property type="entry name" value="SGNH_hydro_sf"/>
</dbReference>
<accession>A0A9W7LWY2</accession>